<reference evidence="2" key="1">
    <citation type="submission" date="2024-07" db="EMBL/GenBank/DDBJ databases">
        <title>Two chromosome-level genome assemblies of Korean endemic species Abeliophyllum distichum and Forsythia ovata (Oleaceae).</title>
        <authorList>
            <person name="Jang H."/>
        </authorList>
    </citation>
    <scope>NUCLEOTIDE SEQUENCE [LARGE SCALE GENOMIC DNA]</scope>
</reference>
<dbReference type="EMBL" id="JBFOLJ010000045">
    <property type="protein sequence ID" value="KAL2457025.1"/>
    <property type="molecule type" value="Genomic_DNA"/>
</dbReference>
<comment type="caution">
    <text evidence="1">The sequence shown here is derived from an EMBL/GenBank/DDBJ whole genome shotgun (WGS) entry which is preliminary data.</text>
</comment>
<evidence type="ECO:0000313" key="1">
    <source>
        <dbReference type="EMBL" id="KAL2457025.1"/>
    </source>
</evidence>
<organism evidence="1 2">
    <name type="scientific">Forsythia ovata</name>
    <dbReference type="NCBI Taxonomy" id="205694"/>
    <lineage>
        <taxon>Eukaryota</taxon>
        <taxon>Viridiplantae</taxon>
        <taxon>Streptophyta</taxon>
        <taxon>Embryophyta</taxon>
        <taxon>Tracheophyta</taxon>
        <taxon>Spermatophyta</taxon>
        <taxon>Magnoliopsida</taxon>
        <taxon>eudicotyledons</taxon>
        <taxon>Gunneridae</taxon>
        <taxon>Pentapetalae</taxon>
        <taxon>asterids</taxon>
        <taxon>lamiids</taxon>
        <taxon>Lamiales</taxon>
        <taxon>Oleaceae</taxon>
        <taxon>Forsythieae</taxon>
        <taxon>Forsythia</taxon>
    </lineage>
</organism>
<gene>
    <name evidence="1" type="ORF">Fot_56436</name>
</gene>
<name>A0ABD1NZI3_9LAMI</name>
<protein>
    <submittedName>
        <fullName evidence="1">Uncharacterized protein</fullName>
    </submittedName>
</protein>
<evidence type="ECO:0000313" key="2">
    <source>
        <dbReference type="Proteomes" id="UP001604277"/>
    </source>
</evidence>
<dbReference type="AlphaFoldDB" id="A0ABD1NZI3"/>
<keyword evidence="2" id="KW-1185">Reference proteome</keyword>
<dbReference type="Proteomes" id="UP001604277">
    <property type="component" value="Unassembled WGS sequence"/>
</dbReference>
<accession>A0ABD1NZI3</accession>
<proteinExistence type="predicted"/>
<sequence>MLHSEKDLDKPYPEVYGLVHSMACFLTFKAFGLFDTAERKEPDLHPITYFPKQTPIGWRVIFIPFSSLGLQKGTGNKSISYPDCNWIKLACPGRRTPTGLDELKEPFHLIDRGEVSGGSSTSR</sequence>